<dbReference type="OMA" id="CDCSHDD"/>
<sequence>QNGRLVMKRVCVPELDLRFSDVAETFNELQERYENMLLHIRNLQKSCGCAHNDHLTISECLAKIREEHVSLRMKGYDFSLSVVPVDSHGADNETLFPPALRFAQEELKCTSENTKAAVSKGAILQELIGWLLRSQVQIAEQVKRVTATYQDQGRLHENLEKNMKEVRRAKELSVKYRQHAEEVLT</sequence>
<dbReference type="AlphaFoldDB" id="A0A3Q2Z9U4"/>
<keyword evidence="2" id="KW-1185">Reference proteome</keyword>
<reference evidence="1" key="1">
    <citation type="submission" date="2025-08" db="UniProtKB">
        <authorList>
            <consortium name="Ensembl"/>
        </authorList>
    </citation>
    <scope>IDENTIFICATION</scope>
</reference>
<dbReference type="GeneTree" id="ENSGT00800000125328"/>
<dbReference type="Proteomes" id="UP000264820">
    <property type="component" value="Unplaced"/>
</dbReference>
<evidence type="ECO:0000313" key="1">
    <source>
        <dbReference type="Ensembl" id="ENSHCOP00000022883.1"/>
    </source>
</evidence>
<proteinExistence type="predicted"/>
<accession>A0A3Q2Z9U4</accession>
<evidence type="ECO:0000313" key="2">
    <source>
        <dbReference type="Proteomes" id="UP000264820"/>
    </source>
</evidence>
<dbReference type="Ensembl" id="ENSHCOT00000014537.1">
    <property type="protein sequence ID" value="ENSHCOP00000022883.1"/>
    <property type="gene ID" value="ENSHCOG00000010921.1"/>
</dbReference>
<protein>
    <submittedName>
        <fullName evidence="1">Si:ch73-345f18.3</fullName>
    </submittedName>
</protein>
<reference evidence="1" key="2">
    <citation type="submission" date="2025-09" db="UniProtKB">
        <authorList>
            <consortium name="Ensembl"/>
        </authorList>
    </citation>
    <scope>IDENTIFICATION</scope>
</reference>
<name>A0A3Q2Z9U4_HIPCM</name>
<organism evidence="1 2">
    <name type="scientific">Hippocampus comes</name>
    <name type="common">Tiger tail seahorse</name>
    <dbReference type="NCBI Taxonomy" id="109280"/>
    <lineage>
        <taxon>Eukaryota</taxon>
        <taxon>Metazoa</taxon>
        <taxon>Chordata</taxon>
        <taxon>Craniata</taxon>
        <taxon>Vertebrata</taxon>
        <taxon>Euteleostomi</taxon>
        <taxon>Actinopterygii</taxon>
        <taxon>Neopterygii</taxon>
        <taxon>Teleostei</taxon>
        <taxon>Neoteleostei</taxon>
        <taxon>Acanthomorphata</taxon>
        <taxon>Syngnathiaria</taxon>
        <taxon>Syngnathiformes</taxon>
        <taxon>Syngnathoidei</taxon>
        <taxon>Syngnathidae</taxon>
        <taxon>Hippocampus</taxon>
    </lineage>
</organism>